<dbReference type="CDD" id="cd00118">
    <property type="entry name" value="LysM"/>
    <property type="match status" value="1"/>
</dbReference>
<accession>A0A1R1QPR0</accession>
<proteinExistence type="predicted"/>
<accession>A0A1R1RP42</accession>
<dbReference type="OrthoDB" id="9800780at2"/>
<dbReference type="SUPFAM" id="SSF54106">
    <property type="entry name" value="LysM domain"/>
    <property type="match status" value="1"/>
</dbReference>
<dbReference type="InterPro" id="IPR052196">
    <property type="entry name" value="Bact_Kbp"/>
</dbReference>
<reference evidence="2 3" key="1">
    <citation type="submission" date="2017-01" db="EMBL/GenBank/DDBJ databases">
        <title>Bacillus phylogenomics.</title>
        <authorList>
            <person name="Dunlap C."/>
        </authorList>
    </citation>
    <scope>NUCLEOTIDE SEQUENCE [LARGE SCALE GENOMIC DNA]</scope>
    <source>
        <strain evidence="2 3">NRRL B-41282</strain>
    </source>
</reference>
<dbReference type="RefSeq" id="WP_076762487.1">
    <property type="nucleotide sequence ID" value="NZ_JARMMK010000001.1"/>
</dbReference>
<gene>
    <name evidence="2" type="ORF">BW143_08485</name>
</gene>
<feature type="domain" description="LysM" evidence="1">
    <location>
        <begin position="159"/>
        <end position="217"/>
    </location>
</feature>
<evidence type="ECO:0000259" key="1">
    <source>
        <dbReference type="PROSITE" id="PS51782"/>
    </source>
</evidence>
<comment type="caution">
    <text evidence="2">The sequence shown here is derived from an EMBL/GenBank/DDBJ whole genome shotgun (WGS) entry which is preliminary data.</text>
</comment>
<keyword evidence="3" id="KW-1185">Reference proteome</keyword>
<evidence type="ECO:0000313" key="2">
    <source>
        <dbReference type="EMBL" id="OMI06645.1"/>
    </source>
</evidence>
<sequence length="219" mass="25497">MTKSVYEFWLSQGKEKLRFPVLPEKIDVTNNMANETVKVAKFGEVTFINDPNTKTISFSSYFPKKYSPLAEYKGFPSPENAIATIERWIKNKKPVRFLVTGTKINLNCSIDSFTHHEGQKDIGDRDFDITLKEYKTASPRKIKQKKMTKKKRPSKSAPKVYTVKKGDTLWHIAGRFYGNSLKWRKIWNANKKAMIKRSKRNIRQPGHWIFPGQKLKIPQ</sequence>
<protein>
    <submittedName>
        <fullName evidence="2">Phage portal protein</fullName>
    </submittedName>
</protein>
<dbReference type="AlphaFoldDB" id="A0A1R1QPR0"/>
<dbReference type="SMART" id="SM00257">
    <property type="entry name" value="LysM"/>
    <property type="match status" value="1"/>
</dbReference>
<dbReference type="Pfam" id="PF21821">
    <property type="entry name" value="Dit_like"/>
    <property type="match status" value="1"/>
</dbReference>
<dbReference type="PROSITE" id="PS51782">
    <property type="entry name" value="LYSM"/>
    <property type="match status" value="1"/>
</dbReference>
<dbReference type="InterPro" id="IPR018392">
    <property type="entry name" value="LysM"/>
</dbReference>
<name>A0A1R1QPR0_9BACI</name>
<dbReference type="PANTHER" id="PTHR34700:SF4">
    <property type="entry name" value="PHAGE-LIKE ELEMENT PBSX PROTEIN XKDP"/>
    <property type="match status" value="1"/>
</dbReference>
<evidence type="ECO:0000313" key="3">
    <source>
        <dbReference type="Proteomes" id="UP000187367"/>
    </source>
</evidence>
<dbReference type="Pfam" id="PF01476">
    <property type="entry name" value="LysM"/>
    <property type="match status" value="1"/>
</dbReference>
<dbReference type="InterPro" id="IPR036779">
    <property type="entry name" value="LysM_dom_sf"/>
</dbReference>
<dbReference type="EMBL" id="MTJL01000014">
    <property type="protein sequence ID" value="OMI06645.1"/>
    <property type="molecule type" value="Genomic_DNA"/>
</dbReference>
<dbReference type="Gene3D" id="3.10.350.10">
    <property type="entry name" value="LysM domain"/>
    <property type="match status" value="1"/>
</dbReference>
<organism evidence="2 3">
    <name type="scientific">Bacillus swezeyi</name>
    <dbReference type="NCBI Taxonomy" id="1925020"/>
    <lineage>
        <taxon>Bacteria</taxon>
        <taxon>Bacillati</taxon>
        <taxon>Bacillota</taxon>
        <taxon>Bacilli</taxon>
        <taxon>Bacillales</taxon>
        <taxon>Bacillaceae</taxon>
        <taxon>Bacillus</taxon>
    </lineage>
</organism>
<dbReference type="InterPro" id="IPR048494">
    <property type="entry name" value="Dit-like_N"/>
</dbReference>
<dbReference type="Proteomes" id="UP000187367">
    <property type="component" value="Unassembled WGS sequence"/>
</dbReference>
<dbReference type="PANTHER" id="PTHR34700">
    <property type="entry name" value="POTASSIUM BINDING PROTEIN KBP"/>
    <property type="match status" value="1"/>
</dbReference>